<accession>A0A3E3HUK6</accession>
<keyword evidence="2" id="KW-1133">Transmembrane helix</keyword>
<evidence type="ECO:0000313" key="4">
    <source>
        <dbReference type="EMBL" id="RGE55521.1"/>
    </source>
</evidence>
<dbReference type="AlphaFoldDB" id="A0A3E3HUK6"/>
<evidence type="ECO:0000313" key="7">
    <source>
        <dbReference type="Proteomes" id="UP000261166"/>
    </source>
</evidence>
<evidence type="ECO:0000256" key="2">
    <source>
        <dbReference type="SAM" id="Phobius"/>
    </source>
</evidence>
<feature type="transmembrane region" description="Helical" evidence="2">
    <location>
        <begin position="12"/>
        <end position="33"/>
    </location>
</feature>
<dbReference type="Gene3D" id="1.10.260.40">
    <property type="entry name" value="lambda repressor-like DNA-binding domains"/>
    <property type="match status" value="1"/>
</dbReference>
<dbReference type="OrthoDB" id="9812495at2"/>
<protein>
    <submittedName>
        <fullName evidence="4">XRE family transcriptional regulator</fullName>
    </submittedName>
</protein>
<dbReference type="EMBL" id="QVLU01000029">
    <property type="protein sequence ID" value="RGE66503.1"/>
    <property type="molecule type" value="Genomic_DNA"/>
</dbReference>
<dbReference type="PROSITE" id="PS50943">
    <property type="entry name" value="HTH_CROC1"/>
    <property type="match status" value="1"/>
</dbReference>
<feature type="domain" description="HTH cro/C1-type" evidence="3">
    <location>
        <begin position="48"/>
        <end position="102"/>
    </location>
</feature>
<dbReference type="Gene3D" id="1.25.40.10">
    <property type="entry name" value="Tetratricopeptide repeat domain"/>
    <property type="match status" value="1"/>
</dbReference>
<evidence type="ECO:0000259" key="3">
    <source>
        <dbReference type="PROSITE" id="PS50943"/>
    </source>
</evidence>
<dbReference type="SMART" id="SM00530">
    <property type="entry name" value="HTH_XRE"/>
    <property type="match status" value="1"/>
</dbReference>
<dbReference type="Pfam" id="PF01381">
    <property type="entry name" value="HTH_3"/>
    <property type="match status" value="1"/>
</dbReference>
<gene>
    <name evidence="5" type="ORF">DWY69_24400</name>
    <name evidence="4" type="ORF">DXC51_28995</name>
</gene>
<dbReference type="EMBL" id="QVLV01000045">
    <property type="protein sequence ID" value="RGE55521.1"/>
    <property type="molecule type" value="Genomic_DNA"/>
</dbReference>
<keyword evidence="1" id="KW-0238">DNA-binding</keyword>
<evidence type="ECO:0000313" key="5">
    <source>
        <dbReference type="EMBL" id="RGE66503.1"/>
    </source>
</evidence>
<dbReference type="SUPFAM" id="SSF47413">
    <property type="entry name" value="lambda repressor-like DNA-binding domains"/>
    <property type="match status" value="1"/>
</dbReference>
<dbReference type="PANTHER" id="PTHR46558">
    <property type="entry name" value="TRACRIPTIONAL REGULATORY PROTEIN-RELATED-RELATED"/>
    <property type="match status" value="1"/>
</dbReference>
<dbReference type="GO" id="GO:0003677">
    <property type="term" value="F:DNA binding"/>
    <property type="evidence" value="ECO:0007669"/>
    <property type="project" value="UniProtKB-KW"/>
</dbReference>
<dbReference type="Proteomes" id="UP000260812">
    <property type="component" value="Unassembled WGS sequence"/>
</dbReference>
<keyword evidence="2" id="KW-0812">Transmembrane</keyword>
<dbReference type="SUPFAM" id="SSF48452">
    <property type="entry name" value="TPR-like"/>
    <property type="match status" value="1"/>
</dbReference>
<dbReference type="InterPro" id="IPR011990">
    <property type="entry name" value="TPR-like_helical_dom_sf"/>
</dbReference>
<keyword evidence="2" id="KW-0472">Membrane</keyword>
<comment type="caution">
    <text evidence="4">The sequence shown here is derived from an EMBL/GenBank/DDBJ whole genome shotgun (WGS) entry which is preliminary data.</text>
</comment>
<organism evidence="4 6">
    <name type="scientific">Eisenbergiella massiliensis</name>
    <dbReference type="NCBI Taxonomy" id="1720294"/>
    <lineage>
        <taxon>Bacteria</taxon>
        <taxon>Bacillati</taxon>
        <taxon>Bacillota</taxon>
        <taxon>Clostridia</taxon>
        <taxon>Lachnospirales</taxon>
        <taxon>Lachnospiraceae</taxon>
        <taxon>Eisenbergiella</taxon>
    </lineage>
</organism>
<dbReference type="CDD" id="cd00093">
    <property type="entry name" value="HTH_XRE"/>
    <property type="match status" value="1"/>
</dbReference>
<dbReference type="InterPro" id="IPR010982">
    <property type="entry name" value="Lambda_DNA-bd_dom_sf"/>
</dbReference>
<dbReference type="PANTHER" id="PTHR46558:SF11">
    <property type="entry name" value="HTH-TYPE TRANSCRIPTIONAL REGULATOR XRE"/>
    <property type="match status" value="1"/>
</dbReference>
<dbReference type="Proteomes" id="UP000261166">
    <property type="component" value="Unassembled WGS sequence"/>
</dbReference>
<name>A0A3E3HUK6_9FIRM</name>
<sequence>MVTGNISCQESFFFLFIIACHFSSLPQSVRMYLKGRRKTMRLTLSDNIRSCRKTMGFTQEQLAEAMNVTVGAVSKWESGSTTPELSVLLELAALFEVSVDALLGYHVLDSQSEQAVESIRDLMQGKKYDQAVHEAKKALLKYPNRFEVVWCAAELYQTIGCEKREPAATRKAQELLKHSLCLLDQNKDEAVDEAVVRNQLAQTWADLGKPERAAEEYKKYNYAGLNNSSIGFLLTLCGRYEEAGTYLSSAAVNHLSGLIRVVIGMAECAAHEGNLSQAQELLSWMCSILSGLRIPGKVSYLDRAEVILLSRQARYSNAAGDMAAAEGYLRRAAGLARRFDASPEYGMENIRFCHTAKPVLVYDSFGRTAFQGLEDSLLHGGEPDSSSLQELWRKIKDEP</sequence>
<dbReference type="InterPro" id="IPR001387">
    <property type="entry name" value="Cro/C1-type_HTH"/>
</dbReference>
<keyword evidence="6" id="KW-1185">Reference proteome</keyword>
<proteinExistence type="predicted"/>
<evidence type="ECO:0000256" key="1">
    <source>
        <dbReference type="ARBA" id="ARBA00023125"/>
    </source>
</evidence>
<reference evidence="4 7" key="1">
    <citation type="submission" date="2018-08" db="EMBL/GenBank/DDBJ databases">
        <title>A genome reference for cultivated species of the human gut microbiota.</title>
        <authorList>
            <person name="Zou Y."/>
            <person name="Xue W."/>
            <person name="Luo G."/>
        </authorList>
    </citation>
    <scope>NUCLEOTIDE SEQUENCE [LARGE SCALE GENOMIC DNA]</scope>
    <source>
        <strain evidence="5 7">AF26-4BH</strain>
        <strain evidence="4">TF05-5AC</strain>
    </source>
</reference>
<evidence type="ECO:0000313" key="6">
    <source>
        <dbReference type="Proteomes" id="UP000260812"/>
    </source>
</evidence>